<name>A0ABV4CPK3_9PSEU</name>
<gene>
    <name evidence="3" type="ORF">AB8O55_20880</name>
</gene>
<dbReference type="PANTHER" id="PTHR16320:SF1">
    <property type="entry name" value="SPHINGOMYELINASE DDB_G0288017"/>
    <property type="match status" value="1"/>
</dbReference>
<keyword evidence="3" id="KW-0255">Endonuclease</keyword>
<feature type="chain" id="PRO_5045296361" evidence="1">
    <location>
        <begin position="23"/>
        <end position="291"/>
    </location>
</feature>
<evidence type="ECO:0000256" key="1">
    <source>
        <dbReference type="SAM" id="SignalP"/>
    </source>
</evidence>
<organism evidence="3 4">
    <name type="scientific">Saccharopolyspora cebuensis</name>
    <dbReference type="NCBI Taxonomy" id="418759"/>
    <lineage>
        <taxon>Bacteria</taxon>
        <taxon>Bacillati</taxon>
        <taxon>Actinomycetota</taxon>
        <taxon>Actinomycetes</taxon>
        <taxon>Pseudonocardiales</taxon>
        <taxon>Pseudonocardiaceae</taxon>
        <taxon>Saccharopolyspora</taxon>
    </lineage>
</organism>
<evidence type="ECO:0000313" key="4">
    <source>
        <dbReference type="Proteomes" id="UP001564626"/>
    </source>
</evidence>
<reference evidence="3 4" key="1">
    <citation type="submission" date="2024-08" db="EMBL/GenBank/DDBJ databases">
        <title>Genome mining of Saccharopolyspora cebuensis PGLac3 from Nigerian medicinal plant.</title>
        <authorList>
            <person name="Ezeobiora C.E."/>
            <person name="Igbokwe N.H."/>
            <person name="Amin D.H."/>
            <person name="Mendie U.E."/>
        </authorList>
    </citation>
    <scope>NUCLEOTIDE SEQUENCE [LARGE SCALE GENOMIC DNA]</scope>
    <source>
        <strain evidence="3 4">PGLac3</strain>
    </source>
</reference>
<dbReference type="GO" id="GO:0004519">
    <property type="term" value="F:endonuclease activity"/>
    <property type="evidence" value="ECO:0007669"/>
    <property type="project" value="UniProtKB-KW"/>
</dbReference>
<sequence>MIRFAAMLLAGALAVSPGAASAGPEAEEGAFSVLTYNVAGLPEPLSGSEPARNTPLIGERIAPYDVVHVQEDFNYHAALYEADDHPHRTPTSGGVPFGSGLNTLANFPVTDLDRVTWEQCWINQADCLTPKGFTFSRVEIAPGASIDFYNAHADAGDTALDEAARRANLLQLADYIAERSADRAVVVMGDLNSRYTSSGDIVREFAARTGLTDPWVELVRDGVPPPIGGPAPACEPADQCEVVDKIFYRSGADLRLTATDYANDRTGFLREDGEPLSDHDPISAEFTWHQR</sequence>
<comment type="caution">
    <text evidence="3">The sequence shown here is derived from an EMBL/GenBank/DDBJ whole genome shotgun (WGS) entry which is preliminary data.</text>
</comment>
<dbReference type="Pfam" id="PF22669">
    <property type="entry name" value="Exo_endo_phos2"/>
    <property type="match status" value="1"/>
</dbReference>
<proteinExistence type="predicted"/>
<keyword evidence="3" id="KW-0540">Nuclease</keyword>
<keyword evidence="3" id="KW-0378">Hydrolase</keyword>
<protein>
    <submittedName>
        <fullName evidence="3">Endonuclease/exonuclease/phosphatase family protein</fullName>
    </submittedName>
</protein>
<dbReference type="PANTHER" id="PTHR16320">
    <property type="entry name" value="SPHINGOMYELINASE FAMILY MEMBER"/>
    <property type="match status" value="1"/>
</dbReference>
<dbReference type="InterPro" id="IPR036691">
    <property type="entry name" value="Endo/exonu/phosph_ase_sf"/>
</dbReference>
<evidence type="ECO:0000259" key="2">
    <source>
        <dbReference type="Pfam" id="PF22669"/>
    </source>
</evidence>
<accession>A0ABV4CPK3</accession>
<dbReference type="RefSeq" id="WP_345360791.1">
    <property type="nucleotide sequence ID" value="NZ_BAABII010000005.1"/>
</dbReference>
<dbReference type="Gene3D" id="3.60.10.10">
    <property type="entry name" value="Endonuclease/exonuclease/phosphatase"/>
    <property type="match status" value="1"/>
</dbReference>
<dbReference type="SUPFAM" id="SSF56219">
    <property type="entry name" value="DNase I-like"/>
    <property type="match status" value="1"/>
</dbReference>
<dbReference type="EMBL" id="JBGEHV010000044">
    <property type="protein sequence ID" value="MEY8041872.1"/>
    <property type="molecule type" value="Genomic_DNA"/>
</dbReference>
<dbReference type="InterPro" id="IPR038772">
    <property type="entry name" value="Sph/SMPD2-like"/>
</dbReference>
<dbReference type="Proteomes" id="UP001564626">
    <property type="component" value="Unassembled WGS sequence"/>
</dbReference>
<feature type="signal peptide" evidence="1">
    <location>
        <begin position="1"/>
        <end position="22"/>
    </location>
</feature>
<evidence type="ECO:0000313" key="3">
    <source>
        <dbReference type="EMBL" id="MEY8041872.1"/>
    </source>
</evidence>
<feature type="domain" description="Inositol polyphosphate-related phosphatase" evidence="2">
    <location>
        <begin position="63"/>
        <end position="217"/>
    </location>
</feature>
<keyword evidence="1" id="KW-0732">Signal</keyword>
<dbReference type="InterPro" id="IPR000300">
    <property type="entry name" value="IPPc"/>
</dbReference>
<keyword evidence="4" id="KW-1185">Reference proteome</keyword>